<accession>A0A3Q8XRM2</accession>
<feature type="transmembrane region" description="Helical" evidence="1">
    <location>
        <begin position="164"/>
        <end position="183"/>
    </location>
</feature>
<proteinExistence type="predicted"/>
<keyword evidence="1" id="KW-0812">Transmembrane</keyword>
<feature type="transmembrane region" description="Helical" evidence="1">
    <location>
        <begin position="203"/>
        <end position="223"/>
    </location>
</feature>
<dbReference type="KEGG" id="abaw:D5400_05245"/>
<keyword evidence="3" id="KW-1185">Reference proteome</keyword>
<evidence type="ECO:0008006" key="4">
    <source>
        <dbReference type="Google" id="ProtNLM"/>
    </source>
</evidence>
<feature type="transmembrane region" description="Helical" evidence="1">
    <location>
        <begin position="363"/>
        <end position="379"/>
    </location>
</feature>
<reference evidence="2 3" key="1">
    <citation type="submission" date="2018-09" db="EMBL/GenBank/DDBJ databases">
        <title>Marinorhizobium profundi gen. nov., sp. nov., isolated from a deep-sea sediment sample from the New Britain Trench and proposal of Marinorhizobiaceae fam. nov. in the order Rhizobiales of the class Alphaproteobacteria.</title>
        <authorList>
            <person name="Cao J."/>
        </authorList>
    </citation>
    <scope>NUCLEOTIDE SEQUENCE [LARGE SCALE GENOMIC DNA]</scope>
    <source>
        <strain evidence="2 3">WS11</strain>
    </source>
</reference>
<organism evidence="2 3">
    <name type="scientific">Georhizobium profundi</name>
    <dbReference type="NCBI Taxonomy" id="2341112"/>
    <lineage>
        <taxon>Bacteria</taxon>
        <taxon>Pseudomonadati</taxon>
        <taxon>Pseudomonadota</taxon>
        <taxon>Alphaproteobacteria</taxon>
        <taxon>Hyphomicrobiales</taxon>
        <taxon>Rhizobiaceae</taxon>
        <taxon>Georhizobium</taxon>
    </lineage>
</organism>
<feature type="transmembrane region" description="Helical" evidence="1">
    <location>
        <begin position="12"/>
        <end position="32"/>
    </location>
</feature>
<feature type="transmembrane region" description="Helical" evidence="1">
    <location>
        <begin position="308"/>
        <end position="328"/>
    </location>
</feature>
<feature type="transmembrane region" description="Helical" evidence="1">
    <location>
        <begin position="44"/>
        <end position="62"/>
    </location>
</feature>
<feature type="transmembrane region" description="Helical" evidence="1">
    <location>
        <begin position="243"/>
        <end position="263"/>
    </location>
</feature>
<dbReference type="Proteomes" id="UP000268192">
    <property type="component" value="Chromosome"/>
</dbReference>
<gene>
    <name evidence="2" type="ORF">D5400_05245</name>
</gene>
<dbReference type="OrthoDB" id="9775975at2"/>
<sequence length="416" mass="46839">MKRLDIIDGMRGYFLVFMLINHLVFIGGYWLVEINHRQLAFVEDAQGFVFLSGLLIGLVYARKMLKYGKDEGSRKVYSRAFELYRYAMGLILAVLLVRMVLPGGHEAWWNWLGDTDFSDPLRLAAIATFIFQPTFMDILPQYTVYLLFAPALIWLTLKGQWRTVMVGSFLVWFAAQLGVHRLVTVPLDTLVEGSDEQGVRVSFNMMGWQIVFFTALVLGTLTAQKKIDWTAIFAPEKTFWPKVALITVLFFLPLRVATAHGFMPDFMIGKFASLEVRADFGPVYLVNFIAVAFGMAWLLIAGPRHSNAVVRAVADGLIWVFTLRFLQLLGRHSLQIYVWHVVIVYAVYYVDQRTPELSQLTKTVIAVVSIGLLALPAIWRERDKFFGAGEAVPVGNTVAATPASATTKANARISPK</sequence>
<evidence type="ECO:0000313" key="2">
    <source>
        <dbReference type="EMBL" id="AZN73594.1"/>
    </source>
</evidence>
<keyword evidence="1" id="KW-1133">Transmembrane helix</keyword>
<dbReference type="PIRSF" id="PIRSF028704">
    <property type="entry name" value="UPC028704"/>
    <property type="match status" value="1"/>
</dbReference>
<dbReference type="AlphaFoldDB" id="A0A3Q8XRM2"/>
<dbReference type="EMBL" id="CP032509">
    <property type="protein sequence ID" value="AZN73594.1"/>
    <property type="molecule type" value="Genomic_DNA"/>
</dbReference>
<dbReference type="RefSeq" id="WP_126008342.1">
    <property type="nucleotide sequence ID" value="NZ_CP032509.1"/>
</dbReference>
<dbReference type="InterPro" id="IPR014550">
    <property type="entry name" value="UCP028704_OpgC"/>
</dbReference>
<feature type="transmembrane region" description="Helical" evidence="1">
    <location>
        <begin position="334"/>
        <end position="351"/>
    </location>
</feature>
<dbReference type="PANTHER" id="PTHR38592:SF3">
    <property type="entry name" value="BLL4819 PROTEIN"/>
    <property type="match status" value="1"/>
</dbReference>
<name>A0A3Q8XRM2_9HYPH</name>
<dbReference type="PANTHER" id="PTHR38592">
    <property type="entry name" value="BLL4819 PROTEIN"/>
    <property type="match status" value="1"/>
</dbReference>
<evidence type="ECO:0000313" key="3">
    <source>
        <dbReference type="Proteomes" id="UP000268192"/>
    </source>
</evidence>
<protein>
    <recommendedName>
        <fullName evidence="4">DUF1624 domain-containing protein</fullName>
    </recommendedName>
</protein>
<dbReference type="Pfam" id="PF10129">
    <property type="entry name" value="OpgC_C"/>
    <property type="match status" value="1"/>
</dbReference>
<feature type="transmembrane region" description="Helical" evidence="1">
    <location>
        <begin position="83"/>
        <end position="101"/>
    </location>
</feature>
<feature type="transmembrane region" description="Helical" evidence="1">
    <location>
        <begin position="283"/>
        <end position="301"/>
    </location>
</feature>
<evidence type="ECO:0000256" key="1">
    <source>
        <dbReference type="SAM" id="Phobius"/>
    </source>
</evidence>
<keyword evidence="1" id="KW-0472">Membrane</keyword>
<feature type="transmembrane region" description="Helical" evidence="1">
    <location>
        <begin position="138"/>
        <end position="157"/>
    </location>
</feature>